<dbReference type="Proteomes" id="UP000219338">
    <property type="component" value="Unassembled WGS sequence"/>
</dbReference>
<dbReference type="EMBL" id="FUEG01000037">
    <property type="protein sequence ID" value="SJL16698.1"/>
    <property type="molecule type" value="Genomic_DNA"/>
</dbReference>
<evidence type="ECO:0000256" key="2">
    <source>
        <dbReference type="SAM" id="Phobius"/>
    </source>
</evidence>
<dbReference type="Pfam" id="PF20153">
    <property type="entry name" value="DUF6535"/>
    <property type="match status" value="1"/>
</dbReference>
<accession>A0A284S6R9</accession>
<feature type="transmembrane region" description="Helical" evidence="2">
    <location>
        <begin position="312"/>
        <end position="337"/>
    </location>
</feature>
<proteinExistence type="predicted"/>
<name>A0A284S6R9_ARMOS</name>
<evidence type="ECO:0000256" key="1">
    <source>
        <dbReference type="SAM" id="MobiDB-lite"/>
    </source>
</evidence>
<organism evidence="4 5">
    <name type="scientific">Armillaria ostoyae</name>
    <name type="common">Armillaria root rot fungus</name>
    <dbReference type="NCBI Taxonomy" id="47428"/>
    <lineage>
        <taxon>Eukaryota</taxon>
        <taxon>Fungi</taxon>
        <taxon>Dikarya</taxon>
        <taxon>Basidiomycota</taxon>
        <taxon>Agaricomycotina</taxon>
        <taxon>Agaricomycetes</taxon>
        <taxon>Agaricomycetidae</taxon>
        <taxon>Agaricales</taxon>
        <taxon>Marasmiineae</taxon>
        <taxon>Physalacriaceae</taxon>
        <taxon>Armillaria</taxon>
    </lineage>
</organism>
<keyword evidence="5" id="KW-1185">Reference proteome</keyword>
<feature type="transmembrane region" description="Helical" evidence="2">
    <location>
        <begin position="349"/>
        <end position="368"/>
    </location>
</feature>
<keyword evidence="2" id="KW-0812">Transmembrane</keyword>
<feature type="region of interest" description="Disordered" evidence="1">
    <location>
        <begin position="1"/>
        <end position="72"/>
    </location>
</feature>
<evidence type="ECO:0000313" key="5">
    <source>
        <dbReference type="Proteomes" id="UP000219338"/>
    </source>
</evidence>
<feature type="transmembrane region" description="Helical" evidence="2">
    <location>
        <begin position="277"/>
        <end position="306"/>
    </location>
</feature>
<feature type="transmembrane region" description="Helical" evidence="2">
    <location>
        <begin position="148"/>
        <end position="167"/>
    </location>
</feature>
<evidence type="ECO:0000313" key="4">
    <source>
        <dbReference type="EMBL" id="SJL16698.1"/>
    </source>
</evidence>
<evidence type="ECO:0000259" key="3">
    <source>
        <dbReference type="Pfam" id="PF20153"/>
    </source>
</evidence>
<feature type="transmembrane region" description="Helical" evidence="2">
    <location>
        <begin position="226"/>
        <end position="244"/>
    </location>
</feature>
<gene>
    <name evidence="4" type="ORF">ARMOST_20227</name>
</gene>
<keyword evidence="2" id="KW-1133">Transmembrane helix</keyword>
<sequence length="933" mass="105374">MSSIDIVPDVDDENLQRLPDDTQGDAGTSDDPAGDSQPEAQQPARPAHDTQGDIGMSDDPADDSQPLDINENSTAYSLPRWRKLLRSVFGIQQRGFQVGGNDPFDYEQRFPEDKRYEELGPLARVWRTYLEECGAFDIEMLEGWRDGLDVLLVFAGLFSAVVTTFVVQTSQNLQVDYSQVTATLLFELIDVQRAAANGTLVNDVPRSDLTPFSDFRPTISDSLVNGLWFTSLSFSLATALFAVLTKQWIHQYIAIPSGTPRDRCHVRQFRYMGLEQWGVGFIIGLLPLLLSMSLGIFLVGLVLFLVPLQAAIASIVGTITLISFVAYFVSNFLPIMYPSCPYKTPLSQYIFLSYAYIISLVTLVSSAFTPTKSPPRKFRDVERVAVELRADDLNVYALGWLSNMSSNPSVQNIVLQSTSALPLRSVEPLKQYVERFSEMFNHNAIDRMAITYQESIIDRLIRVSLRFGIWSPRLMAIDQPSTEAYAEVLSVDYWDPWRTDAIANIVKAQFTESPDKQLRLQPIVWAHLLQNLLPFTLESGMIPLFLIIPPDYWRADYKPPPLFPKNGGKIRSVSGEDHRAVSLQDAVYSNLYPDIADAFLEGFTHVKDSIFHPDPVADEFPAPQDPRLLLLLTLAGSPSIRKTVMEELFVQVLRNIGTYMGLPGIRLNHVTPSFELDSNRYAVLKLLYTLVSSNDFGTTTMVHNQRNTLMLFLRTLNSTTPRPGFLSSDWCTPTIAINFTQIAFEPPDWTLASSAMTCHFVNEFLQLGGPIANQILSHIVSNRLLDYLVKLRGDYEPWRNQHSQGILEAFVSGVSRSDAAAAYFFELDNIFAVCAMFIMWRDIPRLRLLAQCYPDHPVWTECLQKLDTIPEHFELSPFRGQIVCTTVSDFRELFERAGEPPTLNSRQTVSSLWRRLLRRHWNIGKELIEAGQV</sequence>
<reference evidence="5" key="1">
    <citation type="journal article" date="2017" name="Nat. Ecol. Evol.">
        <title>Genome expansion and lineage-specific genetic innovations in the forest pathogenic fungi Armillaria.</title>
        <authorList>
            <person name="Sipos G."/>
            <person name="Prasanna A.N."/>
            <person name="Walter M.C."/>
            <person name="O'Connor E."/>
            <person name="Balint B."/>
            <person name="Krizsan K."/>
            <person name="Kiss B."/>
            <person name="Hess J."/>
            <person name="Varga T."/>
            <person name="Slot J."/>
            <person name="Riley R."/>
            <person name="Boka B."/>
            <person name="Rigling D."/>
            <person name="Barry K."/>
            <person name="Lee J."/>
            <person name="Mihaltcheva S."/>
            <person name="LaButti K."/>
            <person name="Lipzen A."/>
            <person name="Waldron R."/>
            <person name="Moloney N.M."/>
            <person name="Sperisen C."/>
            <person name="Kredics L."/>
            <person name="Vagvoelgyi C."/>
            <person name="Patrignani A."/>
            <person name="Fitzpatrick D."/>
            <person name="Nagy I."/>
            <person name="Doyle S."/>
            <person name="Anderson J.B."/>
            <person name="Grigoriev I.V."/>
            <person name="Gueldener U."/>
            <person name="Muensterkoetter M."/>
            <person name="Nagy L.G."/>
        </authorList>
    </citation>
    <scope>NUCLEOTIDE SEQUENCE [LARGE SCALE GENOMIC DNA]</scope>
    <source>
        <strain evidence="5">C18/9</strain>
    </source>
</reference>
<dbReference type="OrthoDB" id="3219854at2759"/>
<protein>
    <recommendedName>
        <fullName evidence="3">DUF6535 domain-containing protein</fullName>
    </recommendedName>
</protein>
<dbReference type="InterPro" id="IPR045338">
    <property type="entry name" value="DUF6535"/>
</dbReference>
<feature type="domain" description="DUF6535" evidence="3">
    <location>
        <begin position="126"/>
        <end position="306"/>
    </location>
</feature>
<dbReference type="AlphaFoldDB" id="A0A284S6R9"/>
<keyword evidence="2" id="KW-0472">Membrane</keyword>